<organism evidence="2 3">
    <name type="scientific">Trifolium pratense</name>
    <name type="common">Red clover</name>
    <dbReference type="NCBI Taxonomy" id="57577"/>
    <lineage>
        <taxon>Eukaryota</taxon>
        <taxon>Viridiplantae</taxon>
        <taxon>Streptophyta</taxon>
        <taxon>Embryophyta</taxon>
        <taxon>Tracheophyta</taxon>
        <taxon>Spermatophyta</taxon>
        <taxon>Magnoliopsida</taxon>
        <taxon>eudicotyledons</taxon>
        <taxon>Gunneridae</taxon>
        <taxon>Pentapetalae</taxon>
        <taxon>rosids</taxon>
        <taxon>fabids</taxon>
        <taxon>Fabales</taxon>
        <taxon>Fabaceae</taxon>
        <taxon>Papilionoideae</taxon>
        <taxon>50 kb inversion clade</taxon>
        <taxon>NPAAA clade</taxon>
        <taxon>Hologalegina</taxon>
        <taxon>IRL clade</taxon>
        <taxon>Trifolieae</taxon>
        <taxon>Trifolium</taxon>
    </lineage>
</organism>
<evidence type="ECO:0000313" key="2">
    <source>
        <dbReference type="EMBL" id="PNX78231.1"/>
    </source>
</evidence>
<name>A0A2K3LI70_TRIPR</name>
<feature type="region of interest" description="Disordered" evidence="1">
    <location>
        <begin position="36"/>
        <end position="63"/>
    </location>
</feature>
<gene>
    <name evidence="2" type="ORF">L195_g034208</name>
</gene>
<dbReference type="Proteomes" id="UP000236291">
    <property type="component" value="Unassembled WGS sequence"/>
</dbReference>
<evidence type="ECO:0000256" key="1">
    <source>
        <dbReference type="SAM" id="MobiDB-lite"/>
    </source>
</evidence>
<dbReference type="EMBL" id="ASHM01033724">
    <property type="protein sequence ID" value="PNX78231.1"/>
    <property type="molecule type" value="Genomic_DNA"/>
</dbReference>
<accession>A0A2K3LI70</accession>
<dbReference type="AlphaFoldDB" id="A0A2K3LI70"/>
<proteinExistence type="predicted"/>
<comment type="caution">
    <text evidence="2">The sequence shown here is derived from an EMBL/GenBank/DDBJ whole genome shotgun (WGS) entry which is preliminary data.</text>
</comment>
<sequence length="63" mass="6895">MNAPEIFRDVNLHQSEQIPARIAPFGAPKIEIFFRGNEDEAKNSPAGTSGRGSGKTHPFRGFP</sequence>
<reference evidence="2 3" key="1">
    <citation type="journal article" date="2014" name="Am. J. Bot.">
        <title>Genome assembly and annotation for red clover (Trifolium pratense; Fabaceae).</title>
        <authorList>
            <person name="Istvanek J."/>
            <person name="Jaros M."/>
            <person name="Krenek A."/>
            <person name="Repkova J."/>
        </authorList>
    </citation>
    <scope>NUCLEOTIDE SEQUENCE [LARGE SCALE GENOMIC DNA]</scope>
    <source>
        <strain evidence="3">cv. Tatra</strain>
        <tissue evidence="2">Young leaves</tissue>
    </source>
</reference>
<reference evidence="2 3" key="2">
    <citation type="journal article" date="2017" name="Front. Plant Sci.">
        <title>Gene Classification and Mining of Molecular Markers Useful in Red Clover (Trifolium pratense) Breeding.</title>
        <authorList>
            <person name="Istvanek J."/>
            <person name="Dluhosova J."/>
            <person name="Dluhos P."/>
            <person name="Patkova L."/>
            <person name="Nedelnik J."/>
            <person name="Repkova J."/>
        </authorList>
    </citation>
    <scope>NUCLEOTIDE SEQUENCE [LARGE SCALE GENOMIC DNA]</scope>
    <source>
        <strain evidence="3">cv. Tatra</strain>
        <tissue evidence="2">Young leaves</tissue>
    </source>
</reference>
<evidence type="ECO:0000313" key="3">
    <source>
        <dbReference type="Proteomes" id="UP000236291"/>
    </source>
</evidence>
<protein>
    <submittedName>
        <fullName evidence="2">Uncharacterized protein</fullName>
    </submittedName>
</protein>